<evidence type="ECO:0000313" key="1">
    <source>
        <dbReference type="EMBL" id="GAA3358778.1"/>
    </source>
</evidence>
<keyword evidence="2" id="KW-1185">Reference proteome</keyword>
<sequence length="246" mass="27035">MLTDLARDPQLTADVDALVGRNMPAFMSWESPGNWRWHRLGELFPEWQLCLLAEDGSLRAAANALPAWWDGTVPGLPGGSDDVLVEVIDNAGRSGHDVVCALSVSAVHRGSGDARILLRELIDRAARRVRRGVLVPLRPTRKCRYPLIPLGDYADWTDRDGRCFDPWLRTHLELGARRLAVAERSLVISQPAERWAELLDLPIPAPGRYLVPGALAPIVVAEDGTGTYAEPNLWLHHEPPASGGSE</sequence>
<evidence type="ECO:0008006" key="3">
    <source>
        <dbReference type="Google" id="ProtNLM"/>
    </source>
</evidence>
<proteinExistence type="predicted"/>
<dbReference type="Gene3D" id="3.40.630.30">
    <property type="match status" value="1"/>
</dbReference>
<organism evidence="1 2">
    <name type="scientific">Saccharopolyspora gregorii</name>
    <dbReference type="NCBI Taxonomy" id="33914"/>
    <lineage>
        <taxon>Bacteria</taxon>
        <taxon>Bacillati</taxon>
        <taxon>Actinomycetota</taxon>
        <taxon>Actinomycetes</taxon>
        <taxon>Pseudonocardiales</taxon>
        <taxon>Pseudonocardiaceae</taxon>
        <taxon>Saccharopolyspora</taxon>
    </lineage>
</organism>
<comment type="caution">
    <text evidence="1">The sequence shown here is derived from an EMBL/GenBank/DDBJ whole genome shotgun (WGS) entry which is preliminary data.</text>
</comment>
<name>A0ABP6RPN7_9PSEU</name>
<gene>
    <name evidence="1" type="ORF">GCM10020366_32150</name>
</gene>
<evidence type="ECO:0000313" key="2">
    <source>
        <dbReference type="Proteomes" id="UP001500483"/>
    </source>
</evidence>
<accession>A0ABP6RPN7</accession>
<dbReference type="EMBL" id="BAAAYK010000038">
    <property type="protein sequence ID" value="GAA3358778.1"/>
    <property type="molecule type" value="Genomic_DNA"/>
</dbReference>
<dbReference type="Proteomes" id="UP001500483">
    <property type="component" value="Unassembled WGS sequence"/>
</dbReference>
<protein>
    <recommendedName>
        <fullName evidence="3">Transferase</fullName>
    </recommendedName>
</protein>
<dbReference type="RefSeq" id="WP_258341050.1">
    <property type="nucleotide sequence ID" value="NZ_BAAAYK010000038.1"/>
</dbReference>
<reference evidence="2" key="1">
    <citation type="journal article" date="2019" name="Int. J. Syst. Evol. Microbiol.">
        <title>The Global Catalogue of Microorganisms (GCM) 10K type strain sequencing project: providing services to taxonomists for standard genome sequencing and annotation.</title>
        <authorList>
            <consortium name="The Broad Institute Genomics Platform"/>
            <consortium name="The Broad Institute Genome Sequencing Center for Infectious Disease"/>
            <person name="Wu L."/>
            <person name="Ma J."/>
        </authorList>
    </citation>
    <scope>NUCLEOTIDE SEQUENCE [LARGE SCALE GENOMIC DNA]</scope>
    <source>
        <strain evidence="2">JCM 9687</strain>
    </source>
</reference>